<keyword evidence="5" id="KW-0677">Repeat</keyword>
<feature type="transmembrane region" description="Helical" evidence="13">
    <location>
        <begin position="72"/>
        <end position="96"/>
    </location>
</feature>
<dbReference type="InterPro" id="IPR002067">
    <property type="entry name" value="MCP"/>
</dbReference>
<keyword evidence="4 10" id="KW-0812">Transmembrane</keyword>
<dbReference type="Gene3D" id="1.50.40.10">
    <property type="entry name" value="Mitochondrial carrier domain"/>
    <property type="match status" value="2"/>
</dbReference>
<evidence type="ECO:0000256" key="12">
    <source>
        <dbReference type="SAM" id="MobiDB-lite"/>
    </source>
</evidence>
<evidence type="ECO:0000256" key="10">
    <source>
        <dbReference type="PROSITE-ProRule" id="PRU00282"/>
    </source>
</evidence>
<dbReference type="GO" id="GO:0005315">
    <property type="term" value="F:phosphate transmembrane transporter activity"/>
    <property type="evidence" value="ECO:0007669"/>
    <property type="project" value="InterPro"/>
</dbReference>
<proteinExistence type="inferred from homology"/>
<feature type="repeat" description="Solcar" evidence="10">
    <location>
        <begin position="164"/>
        <end position="248"/>
    </location>
</feature>
<keyword evidence="6" id="KW-0999">Mitochondrion inner membrane</keyword>
<evidence type="ECO:0000256" key="7">
    <source>
        <dbReference type="ARBA" id="ARBA00022989"/>
    </source>
</evidence>
<sequence>MSSLSPLVPLWAVCLSTTVSLVLRSHGARMISTIPRMLSLVFELLPLPLAILYLSSAFSLLVDLDLFSLLRFSQLFCAGGICAFLTHAACVPIDVVKTKMQTSSRFTSATHCLRTIIHEEGASVLLKGFSATAAGYFLHGAFKYSFYEFFKLSLIPDTILALKPPLHIAAFSGFLAECVASVVLCPMEAIRIRSVSEPSFPNTILAGLAVIHEREGVGGLFKGLPSILLKQVPYTVGQFVAFEYAVLFVKALVATIIGGLDFISPSGAATISLFSGLIAGVFAGIISQPGDTILSKVNAVNTSSSAGGTSPVPSSNPTPTKTSSNGVVPAALGDEELGASVSGSEPEEEGSVAAMIRVARTLGAAGLFTGLGTRLVQVALMIGGQFLIYDTVKMWCGIKVASAVTSATVSAAAAAASSSASASTAVSGTATARLLVSHLLSSQA</sequence>
<protein>
    <recommendedName>
        <fullName evidence="15">ADP,ATP carrier protein</fullName>
    </recommendedName>
</protein>
<dbReference type="PROSITE" id="PS50920">
    <property type="entry name" value="SOLCAR"/>
    <property type="match status" value="3"/>
</dbReference>
<feature type="region of interest" description="Disordered" evidence="12">
    <location>
        <begin position="303"/>
        <end position="327"/>
    </location>
</feature>
<feature type="compositionally biased region" description="Low complexity" evidence="12">
    <location>
        <begin position="309"/>
        <end position="324"/>
    </location>
</feature>
<keyword evidence="8" id="KW-0496">Mitochondrion</keyword>
<keyword evidence="3 11" id="KW-0813">Transport</keyword>
<comment type="subcellular location">
    <subcellularLocation>
        <location evidence="1">Mitochondrion inner membrane</location>
        <topology evidence="1">Multi-pass membrane protein</topology>
    </subcellularLocation>
</comment>
<evidence type="ECO:0000256" key="9">
    <source>
        <dbReference type="ARBA" id="ARBA00023136"/>
    </source>
</evidence>
<keyword evidence="7 13" id="KW-1133">Transmembrane helix</keyword>
<feature type="repeat" description="Solcar" evidence="10">
    <location>
        <begin position="267"/>
        <end position="395"/>
    </location>
</feature>
<accession>A0A7S0T6I7</accession>
<dbReference type="EMBL" id="HBFE01002041">
    <property type="protein sequence ID" value="CAD8725280.1"/>
    <property type="molecule type" value="Transcribed_RNA"/>
</dbReference>
<organism evidence="14">
    <name type="scientific">Erythrolobus madagascarensis</name>
    <dbReference type="NCBI Taxonomy" id="708628"/>
    <lineage>
        <taxon>Eukaryota</taxon>
        <taxon>Rhodophyta</taxon>
        <taxon>Bangiophyceae</taxon>
        <taxon>Porphyridiales</taxon>
        <taxon>Porphyridiaceae</taxon>
        <taxon>Erythrolobus</taxon>
    </lineage>
</organism>
<dbReference type="SUPFAM" id="SSF103506">
    <property type="entry name" value="Mitochondrial carrier"/>
    <property type="match status" value="1"/>
</dbReference>
<reference evidence="14" key="1">
    <citation type="submission" date="2021-01" db="EMBL/GenBank/DDBJ databases">
        <authorList>
            <person name="Corre E."/>
            <person name="Pelletier E."/>
            <person name="Niang G."/>
            <person name="Scheremetjew M."/>
            <person name="Finn R."/>
            <person name="Kale V."/>
            <person name="Holt S."/>
            <person name="Cochrane G."/>
            <person name="Meng A."/>
            <person name="Brown T."/>
            <person name="Cohen L."/>
        </authorList>
    </citation>
    <scope>NUCLEOTIDE SEQUENCE</scope>
    <source>
        <strain evidence="14">CCMP3276</strain>
    </source>
</reference>
<evidence type="ECO:0000256" key="8">
    <source>
        <dbReference type="ARBA" id="ARBA00023128"/>
    </source>
</evidence>
<evidence type="ECO:0000256" key="3">
    <source>
        <dbReference type="ARBA" id="ARBA00022448"/>
    </source>
</evidence>
<dbReference type="PANTHER" id="PTHR45671:SF12">
    <property type="entry name" value="MITOCHONDRIAL PHOSPHATE CARRIER PROTEIN"/>
    <property type="match status" value="1"/>
</dbReference>
<feature type="transmembrane region" description="Helical" evidence="13">
    <location>
        <begin position="6"/>
        <end position="25"/>
    </location>
</feature>
<comment type="similarity">
    <text evidence="2 11">Belongs to the mitochondrial carrier (TC 2.A.29) family.</text>
</comment>
<dbReference type="InterPro" id="IPR018108">
    <property type="entry name" value="MCP_transmembrane"/>
</dbReference>
<evidence type="ECO:0000256" key="2">
    <source>
        <dbReference type="ARBA" id="ARBA00006375"/>
    </source>
</evidence>
<dbReference type="GO" id="GO:1990547">
    <property type="term" value="P:mitochondrial phosphate ion transmembrane transport"/>
    <property type="evidence" value="ECO:0007669"/>
    <property type="project" value="InterPro"/>
</dbReference>
<dbReference type="PRINTS" id="PR00926">
    <property type="entry name" value="MITOCARRIER"/>
</dbReference>
<keyword evidence="9 10" id="KW-0472">Membrane</keyword>
<dbReference type="GO" id="GO:0005743">
    <property type="term" value="C:mitochondrial inner membrane"/>
    <property type="evidence" value="ECO:0007669"/>
    <property type="project" value="UniProtKB-SubCell"/>
</dbReference>
<dbReference type="AlphaFoldDB" id="A0A7S0T6I7"/>
<dbReference type="PANTHER" id="PTHR45671">
    <property type="entry name" value="SOLUTE CARRIER FAMILY 25 (MITOCHONDRIAL CARRIER PHOSPHATE CARRIER), MEMBER 3, LIKE-RELATED-RELATED"/>
    <property type="match status" value="1"/>
</dbReference>
<gene>
    <name evidence="14" type="ORF">EMAD1354_LOCUS1360</name>
</gene>
<evidence type="ECO:0000256" key="13">
    <source>
        <dbReference type="SAM" id="Phobius"/>
    </source>
</evidence>
<evidence type="ECO:0000256" key="11">
    <source>
        <dbReference type="RuleBase" id="RU000488"/>
    </source>
</evidence>
<evidence type="ECO:0000256" key="4">
    <source>
        <dbReference type="ARBA" id="ARBA00022692"/>
    </source>
</evidence>
<dbReference type="InterPro" id="IPR023395">
    <property type="entry name" value="MCP_dom_sf"/>
</dbReference>
<feature type="transmembrane region" description="Helical" evidence="13">
    <location>
        <begin position="239"/>
        <end position="260"/>
    </location>
</feature>
<evidence type="ECO:0000256" key="1">
    <source>
        <dbReference type="ARBA" id="ARBA00004448"/>
    </source>
</evidence>
<feature type="transmembrane region" description="Helical" evidence="13">
    <location>
        <begin position="37"/>
        <end position="60"/>
    </location>
</feature>
<feature type="transmembrane region" description="Helical" evidence="13">
    <location>
        <begin position="266"/>
        <end position="286"/>
    </location>
</feature>
<dbReference type="Pfam" id="PF00153">
    <property type="entry name" value="Mito_carr"/>
    <property type="match status" value="2"/>
</dbReference>
<evidence type="ECO:0000313" key="14">
    <source>
        <dbReference type="EMBL" id="CAD8725280.1"/>
    </source>
</evidence>
<evidence type="ECO:0000256" key="6">
    <source>
        <dbReference type="ARBA" id="ARBA00022792"/>
    </source>
</evidence>
<evidence type="ECO:0000256" key="5">
    <source>
        <dbReference type="ARBA" id="ARBA00022737"/>
    </source>
</evidence>
<name>A0A7S0T6I7_9RHOD</name>
<dbReference type="InterPro" id="IPR044677">
    <property type="entry name" value="SLC25A3/Pic2/Mir1-like"/>
</dbReference>
<evidence type="ECO:0008006" key="15">
    <source>
        <dbReference type="Google" id="ProtNLM"/>
    </source>
</evidence>
<feature type="repeat" description="Solcar" evidence="10">
    <location>
        <begin position="70"/>
        <end position="153"/>
    </location>
</feature>